<dbReference type="AlphaFoldDB" id="A0AA39SN35"/>
<organism evidence="1 2">
    <name type="scientific">Acer saccharum</name>
    <name type="common">Sugar maple</name>
    <dbReference type="NCBI Taxonomy" id="4024"/>
    <lineage>
        <taxon>Eukaryota</taxon>
        <taxon>Viridiplantae</taxon>
        <taxon>Streptophyta</taxon>
        <taxon>Embryophyta</taxon>
        <taxon>Tracheophyta</taxon>
        <taxon>Spermatophyta</taxon>
        <taxon>Magnoliopsida</taxon>
        <taxon>eudicotyledons</taxon>
        <taxon>Gunneridae</taxon>
        <taxon>Pentapetalae</taxon>
        <taxon>rosids</taxon>
        <taxon>malvids</taxon>
        <taxon>Sapindales</taxon>
        <taxon>Sapindaceae</taxon>
        <taxon>Hippocastanoideae</taxon>
        <taxon>Acereae</taxon>
        <taxon>Acer</taxon>
    </lineage>
</organism>
<name>A0AA39SN35_ACESA</name>
<proteinExistence type="predicted"/>
<evidence type="ECO:0000313" key="2">
    <source>
        <dbReference type="Proteomes" id="UP001168877"/>
    </source>
</evidence>
<dbReference type="Proteomes" id="UP001168877">
    <property type="component" value="Unassembled WGS sequence"/>
</dbReference>
<dbReference type="EMBL" id="JAUESC010000004">
    <property type="protein sequence ID" value="KAK0594904.1"/>
    <property type="molecule type" value="Genomic_DNA"/>
</dbReference>
<accession>A0AA39SN35</accession>
<gene>
    <name evidence="1" type="ORF">LWI29_001723</name>
</gene>
<reference evidence="1" key="2">
    <citation type="submission" date="2023-06" db="EMBL/GenBank/DDBJ databases">
        <authorList>
            <person name="Swenson N.G."/>
            <person name="Wegrzyn J.L."/>
            <person name="Mcevoy S.L."/>
        </authorList>
    </citation>
    <scope>NUCLEOTIDE SEQUENCE</scope>
    <source>
        <strain evidence="1">NS2018</strain>
        <tissue evidence="1">Leaf</tissue>
    </source>
</reference>
<evidence type="ECO:0000313" key="1">
    <source>
        <dbReference type="EMBL" id="KAK0594904.1"/>
    </source>
</evidence>
<keyword evidence="2" id="KW-1185">Reference proteome</keyword>
<protein>
    <submittedName>
        <fullName evidence="1">Uncharacterized protein</fullName>
    </submittedName>
</protein>
<comment type="caution">
    <text evidence="1">The sequence shown here is derived from an EMBL/GenBank/DDBJ whole genome shotgun (WGS) entry which is preliminary data.</text>
</comment>
<reference evidence="1" key="1">
    <citation type="journal article" date="2022" name="Plant J.">
        <title>Strategies of tolerance reflected in two North American maple genomes.</title>
        <authorList>
            <person name="McEvoy S.L."/>
            <person name="Sezen U.U."/>
            <person name="Trouern-Trend A."/>
            <person name="McMahon S.M."/>
            <person name="Schaberg P.G."/>
            <person name="Yang J."/>
            <person name="Wegrzyn J.L."/>
            <person name="Swenson N.G."/>
        </authorList>
    </citation>
    <scope>NUCLEOTIDE SEQUENCE</scope>
    <source>
        <strain evidence="1">NS2018</strain>
    </source>
</reference>
<sequence>MKTIHDHDFLTLGFGSKGIGICVVDVSEARSFVVPVLESCDENFTLLPLEITMKETMIKEIMLKVMSLKGNLLKLTPPLFVQFTLCSPLAVVEKSHFPSPVAASCHHRVGFFQCLRKWRPVLMSFKT</sequence>